<evidence type="ECO:0000256" key="1">
    <source>
        <dbReference type="SAM" id="MobiDB-lite"/>
    </source>
</evidence>
<gene>
    <name evidence="2" type="ORF">Pla52o_56020</name>
</gene>
<proteinExistence type="predicted"/>
<protein>
    <submittedName>
        <fullName evidence="2">Uncharacterized protein</fullName>
    </submittedName>
</protein>
<organism evidence="2 3">
    <name type="scientific">Novipirellula galeiformis</name>
    <dbReference type="NCBI Taxonomy" id="2528004"/>
    <lineage>
        <taxon>Bacteria</taxon>
        <taxon>Pseudomonadati</taxon>
        <taxon>Planctomycetota</taxon>
        <taxon>Planctomycetia</taxon>
        <taxon>Pirellulales</taxon>
        <taxon>Pirellulaceae</taxon>
        <taxon>Novipirellula</taxon>
    </lineage>
</organism>
<name>A0A5C6BL29_9BACT</name>
<dbReference type="EMBL" id="SJPT01000017">
    <property type="protein sequence ID" value="TWU11164.1"/>
    <property type="molecule type" value="Genomic_DNA"/>
</dbReference>
<dbReference type="AlphaFoldDB" id="A0A5C6BL29"/>
<evidence type="ECO:0000313" key="3">
    <source>
        <dbReference type="Proteomes" id="UP000316304"/>
    </source>
</evidence>
<feature type="region of interest" description="Disordered" evidence="1">
    <location>
        <begin position="22"/>
        <end position="48"/>
    </location>
</feature>
<keyword evidence="3" id="KW-1185">Reference proteome</keyword>
<evidence type="ECO:0000313" key="2">
    <source>
        <dbReference type="EMBL" id="TWU11164.1"/>
    </source>
</evidence>
<sequence>MFSVADPFLVFSMKIKAKAGRLTGDSGGLPSPYGDCPPGGGAGGGHVE</sequence>
<reference evidence="2 3" key="1">
    <citation type="submission" date="2019-02" db="EMBL/GenBank/DDBJ databases">
        <title>Deep-cultivation of Planctomycetes and their phenomic and genomic characterization uncovers novel biology.</title>
        <authorList>
            <person name="Wiegand S."/>
            <person name="Jogler M."/>
            <person name="Boedeker C."/>
            <person name="Pinto D."/>
            <person name="Vollmers J."/>
            <person name="Rivas-Marin E."/>
            <person name="Kohn T."/>
            <person name="Peeters S.H."/>
            <person name="Heuer A."/>
            <person name="Rast P."/>
            <person name="Oberbeckmann S."/>
            <person name="Bunk B."/>
            <person name="Jeske O."/>
            <person name="Meyerdierks A."/>
            <person name="Storesund J.E."/>
            <person name="Kallscheuer N."/>
            <person name="Luecker S."/>
            <person name="Lage O.M."/>
            <person name="Pohl T."/>
            <person name="Merkel B.J."/>
            <person name="Hornburger P."/>
            <person name="Mueller R.-W."/>
            <person name="Bruemmer F."/>
            <person name="Labrenz M."/>
            <person name="Spormann A.M."/>
            <person name="Op Den Camp H."/>
            <person name="Overmann J."/>
            <person name="Amann R."/>
            <person name="Jetten M.S.M."/>
            <person name="Mascher T."/>
            <person name="Medema M.H."/>
            <person name="Devos D.P."/>
            <person name="Kaster A.-K."/>
            <person name="Ovreas L."/>
            <person name="Rohde M."/>
            <person name="Galperin M.Y."/>
            <person name="Jogler C."/>
        </authorList>
    </citation>
    <scope>NUCLEOTIDE SEQUENCE [LARGE SCALE GENOMIC DNA]</scope>
    <source>
        <strain evidence="2 3">Pla52o</strain>
    </source>
</reference>
<comment type="caution">
    <text evidence="2">The sequence shown here is derived from an EMBL/GenBank/DDBJ whole genome shotgun (WGS) entry which is preliminary data.</text>
</comment>
<feature type="compositionally biased region" description="Gly residues" evidence="1">
    <location>
        <begin position="37"/>
        <end position="48"/>
    </location>
</feature>
<dbReference type="Proteomes" id="UP000316304">
    <property type="component" value="Unassembled WGS sequence"/>
</dbReference>
<accession>A0A5C6BL29</accession>